<keyword evidence="5 7" id="KW-0472">Membrane</keyword>
<accession>A0ABT1MML8</accession>
<keyword evidence="6" id="KW-0769">Symport</keyword>
<evidence type="ECO:0000256" key="6">
    <source>
        <dbReference type="RuleBase" id="RU003732"/>
    </source>
</evidence>
<dbReference type="Proteomes" id="UP001205603">
    <property type="component" value="Unassembled WGS sequence"/>
</dbReference>
<feature type="transmembrane region" description="Helical" evidence="7">
    <location>
        <begin position="40"/>
        <end position="64"/>
    </location>
</feature>
<evidence type="ECO:0000256" key="7">
    <source>
        <dbReference type="SAM" id="Phobius"/>
    </source>
</evidence>
<evidence type="ECO:0000313" key="8">
    <source>
        <dbReference type="EMBL" id="MCP9612998.1"/>
    </source>
</evidence>
<dbReference type="InterPro" id="IPR047218">
    <property type="entry name" value="YocR/YhdH-like"/>
</dbReference>
<protein>
    <recommendedName>
        <fullName evidence="6">Transporter</fullName>
    </recommendedName>
</protein>
<dbReference type="EMBL" id="JANDHW010000018">
    <property type="protein sequence ID" value="MCP9612998.1"/>
    <property type="molecule type" value="Genomic_DNA"/>
</dbReference>
<name>A0ABT1MML8_9BACT</name>
<dbReference type="PROSITE" id="PS00610">
    <property type="entry name" value="NA_NEUROTRAN_SYMP_1"/>
    <property type="match status" value="1"/>
</dbReference>
<feature type="transmembrane region" description="Helical" evidence="7">
    <location>
        <begin position="84"/>
        <end position="106"/>
    </location>
</feature>
<feature type="transmembrane region" description="Helical" evidence="7">
    <location>
        <begin position="419"/>
        <end position="447"/>
    </location>
</feature>
<dbReference type="PRINTS" id="PR00176">
    <property type="entry name" value="NANEUSMPORT"/>
</dbReference>
<evidence type="ECO:0000256" key="4">
    <source>
        <dbReference type="ARBA" id="ARBA00022989"/>
    </source>
</evidence>
<dbReference type="PANTHER" id="PTHR42948:SF1">
    <property type="entry name" value="TRANSPORTER"/>
    <property type="match status" value="1"/>
</dbReference>
<dbReference type="PANTHER" id="PTHR42948">
    <property type="entry name" value="TRANSPORTER"/>
    <property type="match status" value="1"/>
</dbReference>
<keyword evidence="3 6" id="KW-0812">Transmembrane</keyword>
<reference evidence="8 9" key="1">
    <citation type="submission" date="2022-07" db="EMBL/GenBank/DDBJ databases">
        <title>Fecal culturing of patients with breast cancer.</title>
        <authorList>
            <person name="Teng N.M.Y."/>
            <person name="Kiu R."/>
            <person name="Evans R."/>
            <person name="Baker D.J."/>
            <person name="Zenner C."/>
            <person name="Robinson S.D."/>
            <person name="Hall L.J."/>
        </authorList>
    </citation>
    <scope>NUCLEOTIDE SEQUENCE [LARGE SCALE GENOMIC DNA]</scope>
    <source>
        <strain evidence="8 9">LH1063</strain>
    </source>
</reference>
<dbReference type="RefSeq" id="WP_255028383.1">
    <property type="nucleotide sequence ID" value="NZ_JANDHW010000018.1"/>
</dbReference>
<feature type="transmembrane region" description="Helical" evidence="7">
    <location>
        <begin position="300"/>
        <end position="330"/>
    </location>
</feature>
<dbReference type="SUPFAM" id="SSF161070">
    <property type="entry name" value="SNF-like"/>
    <property type="match status" value="1"/>
</dbReference>
<feature type="transmembrane region" description="Helical" evidence="7">
    <location>
        <begin position="214"/>
        <end position="239"/>
    </location>
</feature>
<feature type="transmembrane region" description="Helical" evidence="7">
    <location>
        <begin position="173"/>
        <end position="194"/>
    </location>
</feature>
<feature type="transmembrane region" description="Helical" evidence="7">
    <location>
        <begin position="251"/>
        <end position="273"/>
    </location>
</feature>
<comment type="similarity">
    <text evidence="6">Belongs to the sodium:neurotransmitter symporter (SNF) (TC 2.A.22) family.</text>
</comment>
<dbReference type="PROSITE" id="PS50267">
    <property type="entry name" value="NA_NEUROTRAN_SYMP_3"/>
    <property type="match status" value="1"/>
</dbReference>
<evidence type="ECO:0000256" key="5">
    <source>
        <dbReference type="ARBA" id="ARBA00023136"/>
    </source>
</evidence>
<comment type="caution">
    <text evidence="8">The sequence shown here is derived from an EMBL/GenBank/DDBJ whole genome shotgun (WGS) entry which is preliminary data.</text>
</comment>
<sequence length="448" mass="49220">MTKRATFATRLGVIAATAGSSVGLGNIWRFPYETGQNGGAAFLLVYCICVIVLGLPVMLAEFTIGRSAKANATRTFMKLSPGSYWFIVGFLGIFAAVFIMGFYSVIAGWTLEYVWQSISFGLTGKDPAFFQSAFVEFTSSSFRPIFWTALFLLINYIILSRGVHNGIEKASNILMPLLFVLLIIFGIRSLFLSGTAEGLSFMFHPDFSKIDSGVVLRAMGQAFFSLSLGMGTLITYSSYFSENTSLPKTAVTVASLDTVVAVLAGIVIFPAVFSFGISPSQGPELIFITLPNVFQHMPGAYFWSILFFILITVAALTSTISLCEVAIAFLCEEFGFIRSRATQLLVFICFVMSILCSLSFGALSDVKIFGFTIFDFCDFLASNILLPLGGMLISIYVGWKLDRKFVRNELNNHGKINDWYFPALMICLKYIAPVAIFIIFLSGLGLFK</sequence>
<gene>
    <name evidence="8" type="ORF">NMU02_12945</name>
</gene>
<evidence type="ECO:0000313" key="9">
    <source>
        <dbReference type="Proteomes" id="UP001205603"/>
    </source>
</evidence>
<feature type="transmembrane region" description="Helical" evidence="7">
    <location>
        <begin position="380"/>
        <end position="399"/>
    </location>
</feature>
<evidence type="ECO:0000256" key="3">
    <source>
        <dbReference type="ARBA" id="ARBA00022692"/>
    </source>
</evidence>
<evidence type="ECO:0000256" key="1">
    <source>
        <dbReference type="ARBA" id="ARBA00004141"/>
    </source>
</evidence>
<dbReference type="NCBIfam" id="NF037979">
    <property type="entry name" value="Na_transp"/>
    <property type="match status" value="1"/>
</dbReference>
<organism evidence="8 9">
    <name type="scientific">Coprobacter tertius</name>
    <dbReference type="NCBI Taxonomy" id="2944915"/>
    <lineage>
        <taxon>Bacteria</taxon>
        <taxon>Pseudomonadati</taxon>
        <taxon>Bacteroidota</taxon>
        <taxon>Bacteroidia</taxon>
        <taxon>Bacteroidales</taxon>
        <taxon>Barnesiellaceae</taxon>
        <taxon>Coprobacter</taxon>
    </lineage>
</organism>
<keyword evidence="9" id="KW-1185">Reference proteome</keyword>
<comment type="subcellular location">
    <subcellularLocation>
        <location evidence="1">Membrane</location>
        <topology evidence="1">Multi-pass membrane protein</topology>
    </subcellularLocation>
</comment>
<dbReference type="InterPro" id="IPR000175">
    <property type="entry name" value="Na/ntran_symport"/>
</dbReference>
<dbReference type="CDD" id="cd10336">
    <property type="entry name" value="SLC6sbd_Tyt1-Like"/>
    <property type="match status" value="1"/>
</dbReference>
<feature type="transmembrane region" description="Helical" evidence="7">
    <location>
        <begin position="342"/>
        <end position="360"/>
    </location>
</feature>
<feature type="transmembrane region" description="Helical" evidence="7">
    <location>
        <begin position="7"/>
        <end position="28"/>
    </location>
</feature>
<evidence type="ECO:0000256" key="2">
    <source>
        <dbReference type="ARBA" id="ARBA00022448"/>
    </source>
</evidence>
<feature type="transmembrane region" description="Helical" evidence="7">
    <location>
        <begin position="144"/>
        <end position="161"/>
    </location>
</feature>
<dbReference type="Pfam" id="PF00209">
    <property type="entry name" value="SNF"/>
    <property type="match status" value="2"/>
</dbReference>
<keyword evidence="2 6" id="KW-0813">Transport</keyword>
<keyword evidence="4 7" id="KW-1133">Transmembrane helix</keyword>
<proteinExistence type="inferred from homology"/>
<dbReference type="InterPro" id="IPR037272">
    <property type="entry name" value="SNS_sf"/>
</dbReference>